<gene>
    <name evidence="2" type="ORF">NA8A_00025</name>
</gene>
<evidence type="ECO:0000313" key="3">
    <source>
        <dbReference type="Proteomes" id="UP000007374"/>
    </source>
</evidence>
<accession>K2PAB4</accession>
<dbReference type="GO" id="GO:0003677">
    <property type="term" value="F:DNA binding"/>
    <property type="evidence" value="ECO:0007669"/>
    <property type="project" value="InterPro"/>
</dbReference>
<evidence type="ECO:0000313" key="2">
    <source>
        <dbReference type="EMBL" id="EKF44081.1"/>
    </source>
</evidence>
<comment type="caution">
    <text evidence="2">The sequence shown here is derived from an EMBL/GenBank/DDBJ whole genome shotgun (WGS) entry which is preliminary data.</text>
</comment>
<dbReference type="EMBL" id="AMSI01000001">
    <property type="protein sequence ID" value="EKF44081.1"/>
    <property type="molecule type" value="Genomic_DNA"/>
</dbReference>
<dbReference type="InterPro" id="IPR001387">
    <property type="entry name" value="Cro/C1-type_HTH"/>
</dbReference>
<dbReference type="STRING" id="721133.SAMN05216176_1314"/>
<dbReference type="eggNOG" id="COG2944">
    <property type="taxonomic scope" value="Bacteria"/>
</dbReference>
<dbReference type="AlphaFoldDB" id="K2PAB4"/>
<organism evidence="2 3">
    <name type="scientific">Nitratireductor indicus C115</name>
    <dbReference type="NCBI Taxonomy" id="1231190"/>
    <lineage>
        <taxon>Bacteria</taxon>
        <taxon>Pseudomonadati</taxon>
        <taxon>Pseudomonadota</taxon>
        <taxon>Alphaproteobacteria</taxon>
        <taxon>Hyphomicrobiales</taxon>
        <taxon>Phyllobacteriaceae</taxon>
        <taxon>Nitratireductor</taxon>
    </lineage>
</organism>
<dbReference type="SUPFAM" id="SSF47413">
    <property type="entry name" value="lambda repressor-like DNA-binding domains"/>
    <property type="match status" value="1"/>
</dbReference>
<dbReference type="Pfam" id="PF01381">
    <property type="entry name" value="HTH_3"/>
    <property type="match status" value="1"/>
</dbReference>
<feature type="domain" description="HTH cro/C1-type" evidence="1">
    <location>
        <begin position="37"/>
        <end position="72"/>
    </location>
</feature>
<protein>
    <submittedName>
        <fullName evidence="2">XRE family transcriptional regulator</fullName>
    </submittedName>
</protein>
<dbReference type="OrthoDB" id="461984at2"/>
<dbReference type="Proteomes" id="UP000007374">
    <property type="component" value="Unassembled WGS sequence"/>
</dbReference>
<name>K2PAB4_9HYPH</name>
<keyword evidence="3" id="KW-1185">Reference proteome</keyword>
<dbReference type="PATRIC" id="fig|1231190.3.peg.5"/>
<proteinExistence type="predicted"/>
<dbReference type="RefSeq" id="WP_009449156.1">
    <property type="nucleotide sequence ID" value="NZ_AMSI01000001.1"/>
</dbReference>
<evidence type="ECO:0000259" key="1">
    <source>
        <dbReference type="PROSITE" id="PS50943"/>
    </source>
</evidence>
<dbReference type="InterPro" id="IPR010982">
    <property type="entry name" value="Lambda_DNA-bd_dom_sf"/>
</dbReference>
<reference evidence="2 3" key="1">
    <citation type="journal article" date="2012" name="J. Bacteriol.">
        <title>Genome Sequence of Nitratireductor indicus Type Strain C115.</title>
        <authorList>
            <person name="Lai Q."/>
            <person name="Li G."/>
            <person name="Yu Z."/>
            <person name="Shao Z."/>
        </authorList>
    </citation>
    <scope>NUCLEOTIDE SEQUENCE [LARGE SCALE GENOMIC DNA]</scope>
    <source>
        <strain evidence="2 3">C115</strain>
    </source>
</reference>
<dbReference type="SMART" id="SM00530">
    <property type="entry name" value="HTH_XRE"/>
    <property type="match status" value="1"/>
</dbReference>
<dbReference type="PROSITE" id="PS50943">
    <property type="entry name" value="HTH_CROC1"/>
    <property type="match status" value="1"/>
</dbReference>
<dbReference type="Gene3D" id="1.10.260.40">
    <property type="entry name" value="lambda repressor-like DNA-binding domains"/>
    <property type="match status" value="1"/>
</dbReference>
<dbReference type="CDD" id="cd00093">
    <property type="entry name" value="HTH_XRE"/>
    <property type="match status" value="1"/>
</dbReference>
<sequence length="113" mass="12759">MSKKVFDQIAEGMNEALAVARGTAKPRKLHVPAEIDIKAIRKALGLSQEDFAAEFFFSISQIRDWEQGRSRPLDNARVYLLMIAKNPKLVRKMLEEIRQSNHDDDNGSMAAAM</sequence>